<accession>A0ABS5K252</accession>
<evidence type="ECO:0000259" key="1">
    <source>
        <dbReference type="Pfam" id="PF20247"/>
    </source>
</evidence>
<name>A0ABS5K252_9BACT</name>
<dbReference type="CDD" id="cd21173">
    <property type="entry name" value="NucC-like"/>
    <property type="match status" value="1"/>
</dbReference>
<feature type="domain" description="DUF6602" evidence="1">
    <location>
        <begin position="33"/>
        <end position="132"/>
    </location>
</feature>
<dbReference type="Pfam" id="PF20247">
    <property type="entry name" value="DUF6602"/>
    <property type="match status" value="1"/>
</dbReference>
<sequence length="281" mass="32756">MGNKIFQSILDEKVENFRLAFEKTSKDLFWNAEEKKLIHPGEYGTYRESVCKDFLRLLTPHYLDISSGFLINDSDEISTQCDIVIYDAKSTALIENSDRQRFFPVETTVGIGEIKSNLSKADFKTAINKMARNKIMRESIKTPVALKRDSYGEFSPSEYHYDSIFSFLICKKLDFNIENLVHDINILYDSDIKPYQKHNLILSIEDGLFAYFDENDKTLMFPFHRGKALKNRFVKPDSNKNCHFNYFSSYFFLAMSSISILYPEITNYIMDWKGGLNQSEK</sequence>
<dbReference type="InterPro" id="IPR046537">
    <property type="entry name" value="DUF6602"/>
</dbReference>
<reference evidence="2 3" key="1">
    <citation type="journal article" date="2015" name="Int. J. Syst. Evol. Microbiol.">
        <title>Carboxylicivirga linearis sp. nov., isolated from a sea cucumber culture pond.</title>
        <authorList>
            <person name="Wang F.Q."/>
            <person name="Zhou Y.X."/>
            <person name="Lin X.Z."/>
            <person name="Chen G.J."/>
            <person name="Du Z.J."/>
        </authorList>
    </citation>
    <scope>NUCLEOTIDE SEQUENCE [LARGE SCALE GENOMIC DNA]</scope>
    <source>
        <strain evidence="2 3">FB218</strain>
    </source>
</reference>
<comment type="caution">
    <text evidence="2">The sequence shown here is derived from an EMBL/GenBank/DDBJ whole genome shotgun (WGS) entry which is preliminary data.</text>
</comment>
<proteinExistence type="predicted"/>
<organism evidence="2 3">
    <name type="scientific">Carboxylicivirga linearis</name>
    <dbReference type="NCBI Taxonomy" id="1628157"/>
    <lineage>
        <taxon>Bacteria</taxon>
        <taxon>Pseudomonadati</taxon>
        <taxon>Bacteroidota</taxon>
        <taxon>Bacteroidia</taxon>
        <taxon>Marinilabiliales</taxon>
        <taxon>Marinilabiliaceae</taxon>
        <taxon>Carboxylicivirga</taxon>
    </lineage>
</organism>
<dbReference type="Proteomes" id="UP000708576">
    <property type="component" value="Unassembled WGS sequence"/>
</dbReference>
<protein>
    <recommendedName>
        <fullName evidence="1">DUF6602 domain-containing protein</fullName>
    </recommendedName>
</protein>
<dbReference type="RefSeq" id="WP_212220575.1">
    <property type="nucleotide sequence ID" value="NZ_JAGUCO010000051.1"/>
</dbReference>
<evidence type="ECO:0000313" key="3">
    <source>
        <dbReference type="Proteomes" id="UP000708576"/>
    </source>
</evidence>
<evidence type="ECO:0000313" key="2">
    <source>
        <dbReference type="EMBL" id="MBS2101218.1"/>
    </source>
</evidence>
<keyword evidence="3" id="KW-1185">Reference proteome</keyword>
<gene>
    <name evidence="2" type="ORF">KEM10_23230</name>
</gene>
<dbReference type="EMBL" id="JAGUCO010000051">
    <property type="protein sequence ID" value="MBS2101218.1"/>
    <property type="molecule type" value="Genomic_DNA"/>
</dbReference>